<evidence type="ECO:0000256" key="1">
    <source>
        <dbReference type="ARBA" id="ARBA00006249"/>
    </source>
</evidence>
<dbReference type="PANTHER" id="PTHR33938">
    <property type="entry name" value="FERULOYL ESTERASE B-RELATED"/>
    <property type="match status" value="1"/>
</dbReference>
<dbReference type="GO" id="GO:0016787">
    <property type="term" value="F:hydrolase activity"/>
    <property type="evidence" value="ECO:0007669"/>
    <property type="project" value="UniProtKB-KW"/>
</dbReference>
<evidence type="ECO:0000256" key="4">
    <source>
        <dbReference type="ARBA" id="ARBA00022729"/>
    </source>
</evidence>
<dbReference type="PANTHER" id="PTHR33938:SF15">
    <property type="entry name" value="FERULOYL ESTERASE B-RELATED"/>
    <property type="match status" value="1"/>
</dbReference>
<protein>
    <submittedName>
        <fullName evidence="9">Tannase/feruloyl esterase family alpha/beta hydrolase</fullName>
    </submittedName>
</protein>
<evidence type="ECO:0000256" key="6">
    <source>
        <dbReference type="ARBA" id="ARBA00022837"/>
    </source>
</evidence>
<keyword evidence="10" id="KW-1185">Reference proteome</keyword>
<evidence type="ECO:0000256" key="3">
    <source>
        <dbReference type="ARBA" id="ARBA00022723"/>
    </source>
</evidence>
<keyword evidence="3" id="KW-0479">Metal-binding</keyword>
<keyword evidence="6" id="KW-0106">Calcium</keyword>
<evidence type="ECO:0000256" key="7">
    <source>
        <dbReference type="ARBA" id="ARBA00023157"/>
    </source>
</evidence>
<dbReference type="InterPro" id="IPR011118">
    <property type="entry name" value="Tannase/feruloyl_esterase"/>
</dbReference>
<evidence type="ECO:0000256" key="8">
    <source>
        <dbReference type="SAM" id="SignalP"/>
    </source>
</evidence>
<dbReference type="SUPFAM" id="SSF53474">
    <property type="entry name" value="alpha/beta-Hydrolases"/>
    <property type="match status" value="1"/>
</dbReference>
<name>A0ABS7PZ83_9SPHN</name>
<accession>A0ABS7PZ83</accession>
<gene>
    <name evidence="9" type="ORF">K7G82_25320</name>
</gene>
<keyword evidence="5 9" id="KW-0378">Hydrolase</keyword>
<feature type="signal peptide" evidence="8">
    <location>
        <begin position="1"/>
        <end position="25"/>
    </location>
</feature>
<dbReference type="InterPro" id="IPR029058">
    <property type="entry name" value="AB_hydrolase_fold"/>
</dbReference>
<keyword evidence="4 8" id="KW-0732">Signal</keyword>
<comment type="caution">
    <text evidence="9">The sequence shown here is derived from an EMBL/GenBank/DDBJ whole genome shotgun (WGS) entry which is preliminary data.</text>
</comment>
<evidence type="ECO:0000256" key="5">
    <source>
        <dbReference type="ARBA" id="ARBA00022801"/>
    </source>
</evidence>
<comment type="similarity">
    <text evidence="1">Belongs to the tannase family.</text>
</comment>
<evidence type="ECO:0000313" key="9">
    <source>
        <dbReference type="EMBL" id="MBY8825647.1"/>
    </source>
</evidence>
<dbReference type="Proteomes" id="UP000706039">
    <property type="component" value="Unassembled WGS sequence"/>
</dbReference>
<feature type="chain" id="PRO_5046740040" evidence="8">
    <location>
        <begin position="26"/>
        <end position="546"/>
    </location>
</feature>
<organism evidence="9 10">
    <name type="scientific">Sphingomonas colocasiae</name>
    <dbReference type="NCBI Taxonomy" id="1848973"/>
    <lineage>
        <taxon>Bacteria</taxon>
        <taxon>Pseudomonadati</taxon>
        <taxon>Pseudomonadota</taxon>
        <taxon>Alphaproteobacteria</taxon>
        <taxon>Sphingomonadales</taxon>
        <taxon>Sphingomonadaceae</taxon>
        <taxon>Sphingomonas</taxon>
    </lineage>
</organism>
<keyword evidence="2" id="KW-0719">Serine esterase</keyword>
<evidence type="ECO:0000313" key="10">
    <source>
        <dbReference type="Proteomes" id="UP000706039"/>
    </source>
</evidence>
<dbReference type="Pfam" id="PF07519">
    <property type="entry name" value="Tannase"/>
    <property type="match status" value="2"/>
</dbReference>
<keyword evidence="7" id="KW-1015">Disulfide bond</keyword>
<reference evidence="9 10" key="1">
    <citation type="submission" date="2021-08" db="EMBL/GenBank/DDBJ databases">
        <authorList>
            <person name="Tuo L."/>
        </authorList>
    </citation>
    <scope>NUCLEOTIDE SEQUENCE [LARGE SCALE GENOMIC DNA]</scope>
    <source>
        <strain evidence="9 10">JCM 31229</strain>
    </source>
</reference>
<dbReference type="EMBL" id="JAINVV010000012">
    <property type="protein sequence ID" value="MBY8825647.1"/>
    <property type="molecule type" value="Genomic_DNA"/>
</dbReference>
<evidence type="ECO:0000256" key="2">
    <source>
        <dbReference type="ARBA" id="ARBA00022487"/>
    </source>
</evidence>
<dbReference type="Gene3D" id="3.40.50.1820">
    <property type="entry name" value="alpha/beta hydrolase"/>
    <property type="match status" value="1"/>
</dbReference>
<proteinExistence type="inferred from homology"/>
<sequence length="546" mass="57827">MRRRRAVVVAAALMAAPAVPPPAVAALVRAPAPEAMAARCEALGKLRLPDTSIVSAALVPAKAAETTVVGEAPGYRSFCRVVARVRSAPGSDVGVEIWLPVEGWAGVFHGNGNGGFAGILASGYSGMADGLRRGFATATTDTGTAPATPLEGDALIGQPRKWRDWARLSTHAMTVTGKAITRAFYGRDAKRAYYTGCSTGGQQGLIEALYYPADYDGILVGAPVINRTWGHAAVLWDYAAAHRTPASLLSAGKLKLLNKAAIATCWRQGHGLAGDPFVSDPMSCQFDPGLLQCKGTVSDNCLTEGEVATARAFYSGPTSRDGRPRYFGWLPGSEMPDTFGWSFLQTPINGQPPFGGLFKWVFGADWDWKRFDFDRDMPEVQARLDGIVNDATRGSLQGFVARGGKLIIYHGLADTLVAPGQSVAFYERQAAQLGGAGKLEDNARLFLAPGMMHCGGGAGPDAFNATLGIPPRPPVDDAEHDIFSALIAWTDTGAAPDRIITTKFSGEDKSAIEMQRPICPYPAKAVYRGSGATRSAGNFTCARSVR</sequence>